<dbReference type="Proteomes" id="UP001484535">
    <property type="component" value="Unassembled WGS sequence"/>
</dbReference>
<accession>A0ABV0D3S2</accession>
<evidence type="ECO:0000259" key="1">
    <source>
        <dbReference type="Pfam" id="PF00149"/>
    </source>
</evidence>
<evidence type="ECO:0000313" key="2">
    <source>
        <dbReference type="EMBL" id="MEN7538732.1"/>
    </source>
</evidence>
<dbReference type="EMBL" id="JBDLBR010000008">
    <property type="protein sequence ID" value="MEN7538732.1"/>
    <property type="molecule type" value="Genomic_DNA"/>
</dbReference>
<comment type="caution">
    <text evidence="2">The sequence shown here is derived from an EMBL/GenBank/DDBJ whole genome shotgun (WGS) entry which is preliminary data.</text>
</comment>
<dbReference type="RefSeq" id="WP_346786192.1">
    <property type="nucleotide sequence ID" value="NZ_JBDLBR010000008.1"/>
</dbReference>
<dbReference type="InterPro" id="IPR004843">
    <property type="entry name" value="Calcineurin-like_PHP"/>
</dbReference>
<protein>
    <submittedName>
        <fullName evidence="2">Metallophosphoesterase</fullName>
    </submittedName>
</protein>
<dbReference type="InterPro" id="IPR029052">
    <property type="entry name" value="Metallo-depent_PP-like"/>
</dbReference>
<dbReference type="PANTHER" id="PTHR42850:SF4">
    <property type="entry name" value="ZINC-DEPENDENT ENDOPOLYPHOSPHATASE"/>
    <property type="match status" value="1"/>
</dbReference>
<dbReference type="SUPFAM" id="SSF56300">
    <property type="entry name" value="Metallo-dependent phosphatases"/>
    <property type="match status" value="1"/>
</dbReference>
<organism evidence="2 3">
    <name type="scientific">Aurantiacibacter flavus</name>
    <dbReference type="NCBI Taxonomy" id="3145232"/>
    <lineage>
        <taxon>Bacteria</taxon>
        <taxon>Pseudomonadati</taxon>
        <taxon>Pseudomonadota</taxon>
        <taxon>Alphaproteobacteria</taxon>
        <taxon>Sphingomonadales</taxon>
        <taxon>Erythrobacteraceae</taxon>
        <taxon>Aurantiacibacter</taxon>
    </lineage>
</organism>
<sequence>MPEGRRVYAIGDVHGRLDLLTALAAAIESDDKACAPAQTSVILLGDLVDRGPDSAGVVAFARSWQQRREVRVLAGNHEELFLRSFQSSDMLRHFLRHGGRETLFSYGLDPKAYSLATVDQVQTMMTGAVSEEERAYIAGFEDMIVLGDYVFAHAGIDPAQPIENQISANLRWIREPFLSHKEPLGFVVVHGHTITDDPVVRTNRIGIDTGAYASGKLTALVLEGENRRFIEAVCDKDGAITTRVPDS</sequence>
<evidence type="ECO:0000313" key="3">
    <source>
        <dbReference type="Proteomes" id="UP001484535"/>
    </source>
</evidence>
<dbReference type="PANTHER" id="PTHR42850">
    <property type="entry name" value="METALLOPHOSPHOESTERASE"/>
    <property type="match status" value="1"/>
</dbReference>
<name>A0ABV0D3S2_9SPHN</name>
<reference evidence="2 3" key="1">
    <citation type="submission" date="2024-05" db="EMBL/GenBank/DDBJ databases">
        <authorList>
            <person name="Park S."/>
        </authorList>
    </citation>
    <scope>NUCLEOTIDE SEQUENCE [LARGE SCALE GENOMIC DNA]</scope>
    <source>
        <strain evidence="2 3">DGU5</strain>
    </source>
</reference>
<proteinExistence type="predicted"/>
<keyword evidence="3" id="KW-1185">Reference proteome</keyword>
<dbReference type="Pfam" id="PF00149">
    <property type="entry name" value="Metallophos"/>
    <property type="match status" value="1"/>
</dbReference>
<dbReference type="Gene3D" id="3.60.21.10">
    <property type="match status" value="1"/>
</dbReference>
<dbReference type="InterPro" id="IPR050126">
    <property type="entry name" value="Ap4A_hydrolase"/>
</dbReference>
<feature type="domain" description="Calcineurin-like phosphoesterase" evidence="1">
    <location>
        <begin position="6"/>
        <end position="195"/>
    </location>
</feature>
<gene>
    <name evidence="2" type="ORF">ABDJ38_16275</name>
</gene>